<dbReference type="Proteomes" id="UP000193467">
    <property type="component" value="Unassembled WGS sequence"/>
</dbReference>
<feature type="compositionally biased region" description="Polar residues" evidence="1">
    <location>
        <begin position="68"/>
        <end position="78"/>
    </location>
</feature>
<evidence type="ECO:0000256" key="1">
    <source>
        <dbReference type="SAM" id="MobiDB-lite"/>
    </source>
</evidence>
<keyword evidence="2" id="KW-0812">Transmembrane</keyword>
<comment type="caution">
    <text evidence="3">The sequence shown here is derived from an EMBL/GenBank/DDBJ whole genome shotgun (WGS) entry which is preliminary data.</text>
</comment>
<gene>
    <name evidence="3" type="ORF">BCR35DRAFT_159031</name>
</gene>
<accession>A0A1Y2FZZ5</accession>
<reference evidence="3 4" key="1">
    <citation type="submission" date="2016-07" db="EMBL/GenBank/DDBJ databases">
        <title>Pervasive Adenine N6-methylation of Active Genes in Fungi.</title>
        <authorList>
            <consortium name="DOE Joint Genome Institute"/>
            <person name="Mondo S.J."/>
            <person name="Dannebaum R.O."/>
            <person name="Kuo R.C."/>
            <person name="Labutti K."/>
            <person name="Haridas S."/>
            <person name="Kuo A."/>
            <person name="Salamov A."/>
            <person name="Ahrendt S.R."/>
            <person name="Lipzen A."/>
            <person name="Sullivan W."/>
            <person name="Andreopoulos W.B."/>
            <person name="Clum A."/>
            <person name="Lindquist E."/>
            <person name="Daum C."/>
            <person name="Ramamoorthy G.K."/>
            <person name="Gryganskyi A."/>
            <person name="Culley D."/>
            <person name="Magnuson J.K."/>
            <person name="James T.Y."/>
            <person name="O'Malley M.A."/>
            <person name="Stajich J.E."/>
            <person name="Spatafora J.W."/>
            <person name="Visel A."/>
            <person name="Grigoriev I.V."/>
        </authorList>
    </citation>
    <scope>NUCLEOTIDE SEQUENCE [LARGE SCALE GENOMIC DNA]</scope>
    <source>
        <strain evidence="3 4">62-1032</strain>
    </source>
</reference>
<feature type="region of interest" description="Disordered" evidence="1">
    <location>
        <begin position="41"/>
        <end position="78"/>
    </location>
</feature>
<feature type="compositionally biased region" description="Polar residues" evidence="1">
    <location>
        <begin position="44"/>
        <end position="56"/>
    </location>
</feature>
<name>A0A1Y2FZZ5_9BASI</name>
<proteinExistence type="predicted"/>
<feature type="compositionally biased region" description="Basic and acidic residues" evidence="1">
    <location>
        <begin position="57"/>
        <end position="67"/>
    </location>
</feature>
<keyword evidence="2" id="KW-1133">Transmembrane helix</keyword>
<keyword evidence="4" id="KW-1185">Reference proteome</keyword>
<evidence type="ECO:0000256" key="2">
    <source>
        <dbReference type="SAM" id="Phobius"/>
    </source>
</evidence>
<sequence>MTLSYGQAYSIAASITCVVSLLISELAAFGIVKDWSVKVEPDSNSRSLPLTTVTTPEDNKQPYETRSNDTTYLPMSHQ</sequence>
<evidence type="ECO:0000313" key="3">
    <source>
        <dbReference type="EMBL" id="ORY89793.1"/>
    </source>
</evidence>
<protein>
    <submittedName>
        <fullName evidence="3">Uncharacterized protein</fullName>
    </submittedName>
</protein>
<evidence type="ECO:0000313" key="4">
    <source>
        <dbReference type="Proteomes" id="UP000193467"/>
    </source>
</evidence>
<feature type="transmembrane region" description="Helical" evidence="2">
    <location>
        <begin position="6"/>
        <end position="32"/>
    </location>
</feature>
<dbReference type="AlphaFoldDB" id="A0A1Y2FZZ5"/>
<dbReference type="InParanoid" id="A0A1Y2FZZ5"/>
<keyword evidence="2" id="KW-0472">Membrane</keyword>
<organism evidence="3 4">
    <name type="scientific">Leucosporidium creatinivorum</name>
    <dbReference type="NCBI Taxonomy" id="106004"/>
    <lineage>
        <taxon>Eukaryota</taxon>
        <taxon>Fungi</taxon>
        <taxon>Dikarya</taxon>
        <taxon>Basidiomycota</taxon>
        <taxon>Pucciniomycotina</taxon>
        <taxon>Microbotryomycetes</taxon>
        <taxon>Leucosporidiales</taxon>
        <taxon>Leucosporidium</taxon>
    </lineage>
</organism>
<dbReference type="EMBL" id="MCGR01000005">
    <property type="protein sequence ID" value="ORY89793.1"/>
    <property type="molecule type" value="Genomic_DNA"/>
</dbReference>